<keyword evidence="1" id="KW-1185">Reference proteome</keyword>
<sequence>MKELLEYLNQVLVAMLKPWIVLGDFNFVLHIEDRQGGNLVTISEKNGRIFSRIDWVFVNGEWMDNMIDCRAKFLPEGVSNHQVTLMHHLIKRKMDFKYCNAWSAHPQFLEIVEDGWNQNIEEWKMFQVVKKLKQQTLYKKIFTNIVTVIATDRANLLRSQELLQQNPMDTKLQQEERILGAKFKRSNYLAEVFLQQRSKDTWISLGDDNTWYFISVIKHKKLVQAVTRLHDASSKLQNDS</sequence>
<dbReference type="RefSeq" id="XP_075087822.1">
    <property type="nucleotide sequence ID" value="XM_075231721.1"/>
</dbReference>
<organism evidence="1 2">
    <name type="scientific">Nicotiana tabacum</name>
    <name type="common">Common tobacco</name>
    <dbReference type="NCBI Taxonomy" id="4097"/>
    <lineage>
        <taxon>Eukaryota</taxon>
        <taxon>Viridiplantae</taxon>
        <taxon>Streptophyta</taxon>
        <taxon>Embryophyta</taxon>
        <taxon>Tracheophyta</taxon>
        <taxon>Spermatophyta</taxon>
        <taxon>Magnoliopsida</taxon>
        <taxon>eudicotyledons</taxon>
        <taxon>Gunneridae</taxon>
        <taxon>Pentapetalae</taxon>
        <taxon>asterids</taxon>
        <taxon>lamiids</taxon>
        <taxon>Solanales</taxon>
        <taxon>Solanaceae</taxon>
        <taxon>Nicotianoideae</taxon>
        <taxon>Nicotianeae</taxon>
        <taxon>Nicotiana</taxon>
    </lineage>
</organism>
<protein>
    <submittedName>
        <fullName evidence="2">Uncharacterized protein LOC107808098</fullName>
    </submittedName>
</protein>
<reference evidence="2" key="2">
    <citation type="submission" date="2025-08" db="UniProtKB">
        <authorList>
            <consortium name="RefSeq"/>
        </authorList>
    </citation>
    <scope>IDENTIFICATION</scope>
    <source>
        <tissue evidence="2">Leaf</tissue>
    </source>
</reference>
<reference evidence="1" key="1">
    <citation type="journal article" date="2014" name="Nat. Commun.">
        <title>The tobacco genome sequence and its comparison with those of tomato and potato.</title>
        <authorList>
            <person name="Sierro N."/>
            <person name="Battey J.N."/>
            <person name="Ouadi S."/>
            <person name="Bakaher N."/>
            <person name="Bovet L."/>
            <person name="Willig A."/>
            <person name="Goepfert S."/>
            <person name="Peitsch M.C."/>
            <person name="Ivanov N.V."/>
        </authorList>
    </citation>
    <scope>NUCLEOTIDE SEQUENCE [LARGE SCALE GENOMIC DNA]</scope>
</reference>
<accession>A0AC58SS68</accession>
<evidence type="ECO:0000313" key="1">
    <source>
        <dbReference type="Proteomes" id="UP000790787"/>
    </source>
</evidence>
<proteinExistence type="predicted"/>
<name>A0AC58SS68_TOBAC</name>
<dbReference type="Proteomes" id="UP000790787">
    <property type="component" value="Chromosome 15"/>
</dbReference>
<evidence type="ECO:0000313" key="2">
    <source>
        <dbReference type="RefSeq" id="XP_075087822.1"/>
    </source>
</evidence>
<gene>
    <name evidence="2" type="primary">LOC107808098</name>
</gene>